<proteinExistence type="predicted"/>
<dbReference type="Proteomes" id="UP000292544">
    <property type="component" value="Unassembled WGS sequence"/>
</dbReference>
<accession>A0ABY1WR23</accession>
<name>A0ABY1WR23_9GAMM</name>
<keyword evidence="2" id="KW-1185">Reference proteome</keyword>
<dbReference type="EMBL" id="SHLY01000002">
    <property type="protein sequence ID" value="TAA47166.1"/>
    <property type="molecule type" value="Genomic_DNA"/>
</dbReference>
<dbReference type="Pfam" id="PF06097">
    <property type="entry name" value="DUF945"/>
    <property type="match status" value="1"/>
</dbReference>
<evidence type="ECO:0000313" key="2">
    <source>
        <dbReference type="Proteomes" id="UP000292544"/>
    </source>
</evidence>
<sequence>MTISGVGMLKKALISLFALLVTGGALLLGATFIHGQYYLNLQHQQLVRMTDSVNAELRLVSKQFSLFGSEHRYHLQMPEEEQATPVASSPLEFVNSAVYWPHKVEITTELVAPAAWQSQLDNERLPIQAITEVNFLGEINGEVTMDNWLIEDPMLGVVQFQPALMSYQGGVEALLLDLNWDGFSINGLAGEARLAGLRLEVDAVPLGGGFYTGSSNLFITSFDASDDTMQLSLKEFAVENGLTEQADRLEQRINLGWQAISINPGMGLYHSAQSHLKMSVSGLDKGAWMNAKNASQQAELSAEDAQQLLLALLQKGLAIDINALKLNLQDANLTAQLHLKLPPNQLTEFSQLPLLKEELTGDGKLVVDHRLLQLLPIPPDFIQQMVALGYIGFDETTEQYRTEAELQQGQLQLNGQALPL</sequence>
<comment type="caution">
    <text evidence="1">The sequence shown here is derived from an EMBL/GenBank/DDBJ whole genome shotgun (WGS) entry which is preliminary data.</text>
</comment>
<dbReference type="InterPro" id="IPR010352">
    <property type="entry name" value="DUF945"/>
</dbReference>
<reference evidence="2" key="1">
    <citation type="submission" date="2019-02" db="EMBL/GenBank/DDBJ databases">
        <title>Draft genome sequence of Muricauda sp. 176CP4-71.</title>
        <authorList>
            <person name="Park J.-S."/>
        </authorList>
    </citation>
    <scope>NUCLEOTIDE SEQUENCE [LARGE SCALE GENOMIC DNA]</scope>
    <source>
        <strain evidence="2">176GS2-150</strain>
    </source>
</reference>
<evidence type="ECO:0000313" key="1">
    <source>
        <dbReference type="EMBL" id="TAA47166.1"/>
    </source>
</evidence>
<organism evidence="1 2">
    <name type="scientific">Corallincola spongiicola</name>
    <dbReference type="NCBI Taxonomy" id="2520508"/>
    <lineage>
        <taxon>Bacteria</taxon>
        <taxon>Pseudomonadati</taxon>
        <taxon>Pseudomonadota</taxon>
        <taxon>Gammaproteobacteria</taxon>
        <taxon>Alteromonadales</taxon>
        <taxon>Psychromonadaceae</taxon>
        <taxon>Corallincola</taxon>
    </lineage>
</organism>
<gene>
    <name evidence="1" type="ORF">EXY25_07950</name>
</gene>
<protein>
    <submittedName>
        <fullName evidence="1">DUF945 family protein</fullName>
    </submittedName>
</protein>